<evidence type="ECO:0000313" key="2">
    <source>
        <dbReference type="EMBL" id="QCC85560.1"/>
    </source>
</evidence>
<gene>
    <name evidence="2" type="ORF">DDIC_06645</name>
</gene>
<evidence type="ECO:0000256" key="1">
    <source>
        <dbReference type="SAM" id="Coils"/>
    </source>
</evidence>
<feature type="coiled-coil region" evidence="1">
    <location>
        <begin position="51"/>
        <end position="78"/>
    </location>
</feature>
<keyword evidence="1" id="KW-0175">Coiled coil</keyword>
<dbReference type="EMBL" id="CP036295">
    <property type="protein sequence ID" value="QCC85560.1"/>
    <property type="molecule type" value="Genomic_DNA"/>
</dbReference>
<dbReference type="Proteomes" id="UP000297065">
    <property type="component" value="Chromosome"/>
</dbReference>
<protein>
    <submittedName>
        <fullName evidence="2">Uncharacterized protein</fullName>
    </submittedName>
</protein>
<dbReference type="OrthoDB" id="5460601at2"/>
<name>A0A4V1CXA7_DESDE</name>
<proteinExistence type="predicted"/>
<evidence type="ECO:0000313" key="3">
    <source>
        <dbReference type="Proteomes" id="UP000297065"/>
    </source>
</evidence>
<sequence length="178" mass="19912">MTTENNNCISAMLHMQSGASEASTTVRHTPTTERPLAELDETSVRTLNCLAKDGEGLVSALEARLDSLQEAFMDMLNTQLQERHLRPEDRLHLYLSPEGTLLVEGNDNDANLLCDIIARKPDLQKSFKQMAQVAMLSHGVELAAQMHNDIMDQIEDGNPLLGHYHMCLKGPLSHFYIR</sequence>
<dbReference type="RefSeq" id="WP_136399716.1">
    <property type="nucleotide sequence ID" value="NZ_CP036295.1"/>
</dbReference>
<accession>A0A4V1CXA7</accession>
<dbReference type="AlphaFoldDB" id="A0A4V1CXA7"/>
<organism evidence="2 3">
    <name type="scientific">Desulfovibrio desulfuricans</name>
    <dbReference type="NCBI Taxonomy" id="876"/>
    <lineage>
        <taxon>Bacteria</taxon>
        <taxon>Pseudomonadati</taxon>
        <taxon>Thermodesulfobacteriota</taxon>
        <taxon>Desulfovibrionia</taxon>
        <taxon>Desulfovibrionales</taxon>
        <taxon>Desulfovibrionaceae</taxon>
        <taxon>Desulfovibrio</taxon>
    </lineage>
</organism>
<reference evidence="2 3" key="1">
    <citation type="submission" date="2019-02" db="EMBL/GenBank/DDBJ databases">
        <title>Complete Genome Sequence of Desulfovibrio desulfuricans IC1, a Sulfonate Utilizing Anaerobe.</title>
        <authorList>
            <person name="Day L.A."/>
            <person name="De Leon K.B."/>
            <person name="Wall J.D."/>
        </authorList>
    </citation>
    <scope>NUCLEOTIDE SEQUENCE [LARGE SCALE GENOMIC DNA]</scope>
    <source>
        <strain evidence="2 3">IC1</strain>
    </source>
</reference>